<accession>A0A1G2FUG3</accession>
<keyword evidence="1" id="KW-0472">Membrane</keyword>
<sequence>MLKCLNDYKWVLVFAVLVALAAGVFAWQKDKYNVSLSLTISRAGTQNSVDYKYDSYYALKASDEFGNAVEGWFKTPETAQAIYKQAGLDLGASTLASLSRRFQAVKISPTTVEVRFGAASANDAKNISQAIASVAAAKADLLSAKSGQGVAFVVIGGEPVIAANVFNVWQDTFLGLIIGLIFGIFVKVVGEYFRE</sequence>
<evidence type="ECO:0000313" key="2">
    <source>
        <dbReference type="EMBL" id="OGZ41211.1"/>
    </source>
</evidence>
<feature type="transmembrane region" description="Helical" evidence="1">
    <location>
        <begin position="173"/>
        <end position="193"/>
    </location>
</feature>
<keyword evidence="1" id="KW-1133">Transmembrane helix</keyword>
<dbReference type="Proteomes" id="UP000177126">
    <property type="component" value="Unassembled WGS sequence"/>
</dbReference>
<name>A0A1G2FUG3_9BACT</name>
<dbReference type="EMBL" id="MHNF01000016">
    <property type="protein sequence ID" value="OGZ41211.1"/>
    <property type="molecule type" value="Genomic_DNA"/>
</dbReference>
<comment type="caution">
    <text evidence="2">The sequence shown here is derived from an EMBL/GenBank/DDBJ whole genome shotgun (WGS) entry which is preliminary data.</text>
</comment>
<proteinExistence type="predicted"/>
<keyword evidence="1" id="KW-0812">Transmembrane</keyword>
<evidence type="ECO:0008006" key="4">
    <source>
        <dbReference type="Google" id="ProtNLM"/>
    </source>
</evidence>
<reference evidence="2 3" key="1">
    <citation type="journal article" date="2016" name="Nat. Commun.">
        <title>Thousands of microbial genomes shed light on interconnected biogeochemical processes in an aquifer system.</title>
        <authorList>
            <person name="Anantharaman K."/>
            <person name="Brown C.T."/>
            <person name="Hug L.A."/>
            <person name="Sharon I."/>
            <person name="Castelle C.J."/>
            <person name="Probst A.J."/>
            <person name="Thomas B.C."/>
            <person name="Singh A."/>
            <person name="Wilkins M.J."/>
            <person name="Karaoz U."/>
            <person name="Brodie E.L."/>
            <person name="Williams K.H."/>
            <person name="Hubbard S.S."/>
            <person name="Banfield J.F."/>
        </authorList>
    </citation>
    <scope>NUCLEOTIDE SEQUENCE [LARGE SCALE GENOMIC DNA]</scope>
</reference>
<gene>
    <name evidence="2" type="ORF">A3B04_00230</name>
</gene>
<organism evidence="2 3">
    <name type="scientific">Candidatus Portnoybacteria bacterium RIFCSPLOWO2_02_FULL_39_11</name>
    <dbReference type="NCBI Taxonomy" id="1802001"/>
    <lineage>
        <taxon>Bacteria</taxon>
        <taxon>Candidatus Portnoyibacteriota</taxon>
    </lineage>
</organism>
<dbReference type="AlphaFoldDB" id="A0A1G2FUG3"/>
<evidence type="ECO:0000313" key="3">
    <source>
        <dbReference type="Proteomes" id="UP000177126"/>
    </source>
</evidence>
<evidence type="ECO:0000256" key="1">
    <source>
        <dbReference type="SAM" id="Phobius"/>
    </source>
</evidence>
<protein>
    <recommendedName>
        <fullName evidence="4">Polysaccharide chain length determinant N-terminal domain-containing protein</fullName>
    </recommendedName>
</protein>